<dbReference type="Pfam" id="PF00498">
    <property type="entry name" value="FHA"/>
    <property type="match status" value="1"/>
</dbReference>
<dbReference type="EMBL" id="HG001693">
    <property type="protein sequence ID" value="CDF34434.1"/>
    <property type="molecule type" value="Genomic_DNA"/>
</dbReference>
<dbReference type="OrthoDB" id="342264at2759"/>
<dbReference type="InterPro" id="IPR000253">
    <property type="entry name" value="FHA_dom"/>
</dbReference>
<dbReference type="InterPro" id="IPR008984">
    <property type="entry name" value="SMAD_FHA_dom_sf"/>
</dbReference>
<feature type="compositionally biased region" description="Polar residues" evidence="9">
    <location>
        <begin position="461"/>
        <end position="470"/>
    </location>
</feature>
<evidence type="ECO:0000256" key="4">
    <source>
        <dbReference type="ARBA" id="ARBA00022763"/>
    </source>
</evidence>
<comment type="similarity">
    <text evidence="8">Belongs to the Nibrin family.</text>
</comment>
<evidence type="ECO:0000259" key="10">
    <source>
        <dbReference type="PROSITE" id="PS50006"/>
    </source>
</evidence>
<dbReference type="AlphaFoldDB" id="R7Q8S1"/>
<dbReference type="PROSITE" id="PS50172">
    <property type="entry name" value="BRCT"/>
    <property type="match status" value="1"/>
</dbReference>
<name>R7Q8S1_CHOCR</name>
<dbReference type="GeneID" id="17321969"/>
<dbReference type="Gene3D" id="3.40.50.10190">
    <property type="entry name" value="BRCT domain"/>
    <property type="match status" value="1"/>
</dbReference>
<keyword evidence="5" id="KW-0234">DNA repair</keyword>
<dbReference type="Proteomes" id="UP000012073">
    <property type="component" value="Unassembled WGS sequence"/>
</dbReference>
<evidence type="ECO:0000256" key="6">
    <source>
        <dbReference type="ARBA" id="ARBA00023242"/>
    </source>
</evidence>
<dbReference type="PROSITE" id="PS50006">
    <property type="entry name" value="FHA_DOMAIN"/>
    <property type="match status" value="1"/>
</dbReference>
<dbReference type="GO" id="GO:0007095">
    <property type="term" value="P:mitotic G2 DNA damage checkpoint signaling"/>
    <property type="evidence" value="ECO:0007669"/>
    <property type="project" value="InterPro"/>
</dbReference>
<feature type="domain" description="FHA" evidence="10">
    <location>
        <begin position="30"/>
        <end position="90"/>
    </location>
</feature>
<feature type="region of interest" description="Disordered" evidence="9">
    <location>
        <begin position="384"/>
        <end position="512"/>
    </location>
</feature>
<evidence type="ECO:0000256" key="2">
    <source>
        <dbReference type="ARBA" id="ARBA00004286"/>
    </source>
</evidence>
<dbReference type="SUPFAM" id="SSF52113">
    <property type="entry name" value="BRCT domain"/>
    <property type="match status" value="1"/>
</dbReference>
<keyword evidence="3" id="KW-0158">Chromosome</keyword>
<reference evidence="13" key="1">
    <citation type="journal article" date="2013" name="Proc. Natl. Acad. Sci. U.S.A.">
        <title>Genome structure and metabolic features in the red seaweed Chondrus crispus shed light on evolution of the Archaeplastida.</title>
        <authorList>
            <person name="Collen J."/>
            <person name="Porcel B."/>
            <person name="Carre W."/>
            <person name="Ball S.G."/>
            <person name="Chaparro C."/>
            <person name="Tonon T."/>
            <person name="Barbeyron T."/>
            <person name="Michel G."/>
            <person name="Noel B."/>
            <person name="Valentin K."/>
            <person name="Elias M."/>
            <person name="Artiguenave F."/>
            <person name="Arun A."/>
            <person name="Aury J.M."/>
            <person name="Barbosa-Neto J.F."/>
            <person name="Bothwell J.H."/>
            <person name="Bouget F.Y."/>
            <person name="Brillet L."/>
            <person name="Cabello-Hurtado F."/>
            <person name="Capella-Gutierrez S."/>
            <person name="Charrier B."/>
            <person name="Cladiere L."/>
            <person name="Cock J.M."/>
            <person name="Coelho S.M."/>
            <person name="Colleoni C."/>
            <person name="Czjzek M."/>
            <person name="Da Silva C."/>
            <person name="Delage L."/>
            <person name="Denoeud F."/>
            <person name="Deschamps P."/>
            <person name="Dittami S.M."/>
            <person name="Gabaldon T."/>
            <person name="Gachon C.M."/>
            <person name="Groisillier A."/>
            <person name="Herve C."/>
            <person name="Jabbari K."/>
            <person name="Katinka M."/>
            <person name="Kloareg B."/>
            <person name="Kowalczyk N."/>
            <person name="Labadie K."/>
            <person name="Leblanc C."/>
            <person name="Lopez P.J."/>
            <person name="McLachlan D.H."/>
            <person name="Meslet-Cladiere L."/>
            <person name="Moustafa A."/>
            <person name="Nehr Z."/>
            <person name="Nyvall Collen P."/>
            <person name="Panaud O."/>
            <person name="Partensky F."/>
            <person name="Poulain J."/>
            <person name="Rensing S.A."/>
            <person name="Rousvoal S."/>
            <person name="Samson G."/>
            <person name="Symeonidi A."/>
            <person name="Weissenbach J."/>
            <person name="Zambounis A."/>
            <person name="Wincker P."/>
            <person name="Boyen C."/>
        </authorList>
    </citation>
    <scope>NUCLEOTIDE SEQUENCE [LARGE SCALE GENOMIC DNA]</scope>
    <source>
        <strain evidence="13">cv. Stackhouse</strain>
    </source>
</reference>
<evidence type="ECO:0000256" key="8">
    <source>
        <dbReference type="ARBA" id="ARBA00044757"/>
    </source>
</evidence>
<evidence type="ECO:0000256" key="3">
    <source>
        <dbReference type="ARBA" id="ARBA00022454"/>
    </source>
</evidence>
<dbReference type="PANTHER" id="PTHR12162:SF0">
    <property type="entry name" value="NIBRIN"/>
    <property type="match status" value="1"/>
</dbReference>
<dbReference type="PANTHER" id="PTHR12162">
    <property type="entry name" value="NIBRIN-RELATED"/>
    <property type="match status" value="1"/>
</dbReference>
<feature type="region of interest" description="Disordered" evidence="9">
    <location>
        <begin position="598"/>
        <end position="618"/>
    </location>
</feature>
<keyword evidence="4" id="KW-0227">DNA damage</keyword>
<dbReference type="STRING" id="2769.R7Q8S1"/>
<dbReference type="InterPro" id="IPR036420">
    <property type="entry name" value="BRCT_dom_sf"/>
</dbReference>
<dbReference type="GO" id="GO:0005694">
    <property type="term" value="C:chromosome"/>
    <property type="evidence" value="ECO:0007669"/>
    <property type="project" value="UniProtKB-SubCell"/>
</dbReference>
<evidence type="ECO:0000256" key="9">
    <source>
        <dbReference type="SAM" id="MobiDB-lite"/>
    </source>
</evidence>
<organism evidence="12 13">
    <name type="scientific">Chondrus crispus</name>
    <name type="common">Carrageen Irish moss</name>
    <name type="synonym">Polymorpha crispa</name>
    <dbReference type="NCBI Taxonomy" id="2769"/>
    <lineage>
        <taxon>Eukaryota</taxon>
        <taxon>Rhodophyta</taxon>
        <taxon>Florideophyceae</taxon>
        <taxon>Rhodymeniophycidae</taxon>
        <taxon>Gigartinales</taxon>
        <taxon>Gigartinaceae</taxon>
        <taxon>Chondrus</taxon>
    </lineage>
</organism>
<dbReference type="KEGG" id="ccp:CHC_T00003133001"/>
<dbReference type="SUPFAM" id="SSF49879">
    <property type="entry name" value="SMAD/FHA domain"/>
    <property type="match status" value="1"/>
</dbReference>
<comment type="subcellular location">
    <subcellularLocation>
        <location evidence="2">Chromosome</location>
    </subcellularLocation>
    <subcellularLocation>
        <location evidence="1">Nucleus</location>
    </subcellularLocation>
</comment>
<keyword evidence="7" id="KW-0131">Cell cycle</keyword>
<feature type="compositionally biased region" description="Acidic residues" evidence="9">
    <location>
        <begin position="391"/>
        <end position="402"/>
    </location>
</feature>
<keyword evidence="13" id="KW-1185">Reference proteome</keyword>
<accession>R7Q8S1</accession>
<dbReference type="Gramene" id="CDF34434">
    <property type="protein sequence ID" value="CDF34434"/>
    <property type="gene ID" value="CHC_T00003133001"/>
</dbReference>
<dbReference type="RefSeq" id="XP_005714253.1">
    <property type="nucleotide sequence ID" value="XM_005714196.1"/>
</dbReference>
<dbReference type="GO" id="GO:0030870">
    <property type="term" value="C:Mre11 complex"/>
    <property type="evidence" value="ECO:0007669"/>
    <property type="project" value="InterPro"/>
</dbReference>
<evidence type="ECO:0000313" key="12">
    <source>
        <dbReference type="EMBL" id="CDF34434.1"/>
    </source>
</evidence>
<dbReference type="GO" id="GO:0000724">
    <property type="term" value="P:double-strand break repair via homologous recombination"/>
    <property type="evidence" value="ECO:0007669"/>
    <property type="project" value="TreeGrafter"/>
</dbReference>
<evidence type="ECO:0000256" key="7">
    <source>
        <dbReference type="ARBA" id="ARBA00023306"/>
    </source>
</evidence>
<protein>
    <recommendedName>
        <fullName evidence="14">FHA domain-containing protein</fullName>
    </recommendedName>
</protein>
<evidence type="ECO:0000256" key="5">
    <source>
        <dbReference type="ARBA" id="ARBA00023204"/>
    </source>
</evidence>
<feature type="compositionally biased region" description="Basic and acidic residues" evidence="9">
    <location>
        <begin position="598"/>
        <end position="608"/>
    </location>
</feature>
<evidence type="ECO:0000313" key="13">
    <source>
        <dbReference type="Proteomes" id="UP000012073"/>
    </source>
</evidence>
<dbReference type="InterPro" id="IPR040227">
    <property type="entry name" value="Nibrin-rel"/>
</dbReference>
<keyword evidence="6" id="KW-0539">Nucleus</keyword>
<evidence type="ECO:0000256" key="1">
    <source>
        <dbReference type="ARBA" id="ARBA00004123"/>
    </source>
</evidence>
<evidence type="ECO:0008006" key="14">
    <source>
        <dbReference type="Google" id="ProtNLM"/>
    </source>
</evidence>
<dbReference type="InterPro" id="IPR001357">
    <property type="entry name" value="BRCT_dom"/>
</dbReference>
<dbReference type="Gene3D" id="2.60.200.20">
    <property type="match status" value="1"/>
</dbReference>
<sequence>MWYVVELIKEGDPRPKIRPRYWLGGVEGGGRTIGRKHVDIRLPANSVSRTHARVSVAKAPFYSPPSQSCRRKHHSTCVYIEDSSAYGTFVKYPASHPSNRAQMAVGHHRRLDKSTPTEVWDGAFLAFGAPHDWWRLGRENFVLVPSRLSQAERNRLFVIADITSVEIGDTWTEESTHLITDECSSSSIKFLSVLAEGKHVVTNAWVEALRHVVAESCRANTDSTDVEAAAKAAETPDEKRFVPPFSSADQAAFAAEDLAAILDDPVKERRKHLFKNVNFAFSREERRSRWVAILEGLGGSTTLAKAITSPGPVEGVVFVQGEHGASKKVHEPVDTTGRTFLPESALAAAIIRANLMPLELACTVPVSAASSLIKLNAAEVTDVATPGPLDSESDVDSDESDTANERRQATRRPIVPMNPDDSVADGDGNASVAKPKSLRSSERGALSAEGDRAEGKPATASEPSRTTASNVAAKKRARPVPGSSLDESELPPAKRTAALVSEEPADGVEKVQATSSVVAEQINNSDFNERSFFSVGELTSGAHVVGGSIEAKASAVSGANVRPFRRRKLPNAKAVPVKLVRYVDGGEGAFARKRLQSEARYQRRRGQDGAKVLSSEEE</sequence>
<proteinExistence type="inferred from homology"/>
<gene>
    <name evidence="12" type="ORF">CHC_T00003133001</name>
</gene>
<evidence type="ECO:0000259" key="11">
    <source>
        <dbReference type="PROSITE" id="PS50172"/>
    </source>
</evidence>
<dbReference type="GO" id="GO:0003684">
    <property type="term" value="F:damaged DNA binding"/>
    <property type="evidence" value="ECO:0007669"/>
    <property type="project" value="TreeGrafter"/>
</dbReference>
<feature type="domain" description="BRCT" evidence="11">
    <location>
        <begin position="141"/>
        <end position="206"/>
    </location>
</feature>